<keyword evidence="1" id="KW-0732">Signal</keyword>
<keyword evidence="3" id="KW-1185">Reference proteome</keyword>
<accession>A0ABS5I326</accession>
<name>A0ABS5I326_9GAMM</name>
<dbReference type="EMBL" id="JAAIKR010000009">
    <property type="protein sequence ID" value="MBR9728437.1"/>
    <property type="molecule type" value="Genomic_DNA"/>
</dbReference>
<dbReference type="RefSeq" id="WP_194823902.1">
    <property type="nucleotide sequence ID" value="NZ_JAAIKR010000009.1"/>
</dbReference>
<keyword evidence="2" id="KW-0449">Lipoprotein</keyword>
<protein>
    <submittedName>
        <fullName evidence="2">EexN family lipoprotein</fullName>
    </submittedName>
</protein>
<dbReference type="InterPro" id="IPR047937">
    <property type="entry name" value="Eex_IncN-like"/>
</dbReference>
<dbReference type="Proteomes" id="UP000811844">
    <property type="component" value="Unassembled WGS sequence"/>
</dbReference>
<proteinExistence type="predicted"/>
<comment type="caution">
    <text evidence="2">The sequence shown here is derived from an EMBL/GenBank/DDBJ whole genome shotgun (WGS) entry which is preliminary data.</text>
</comment>
<dbReference type="NCBIfam" id="NF033894">
    <property type="entry name" value="Eex_IncN"/>
    <property type="match status" value="1"/>
</dbReference>
<feature type="chain" id="PRO_5046386110" evidence="1">
    <location>
        <begin position="19"/>
        <end position="87"/>
    </location>
</feature>
<reference evidence="2 3" key="1">
    <citation type="submission" date="2020-02" db="EMBL/GenBank/DDBJ databases">
        <title>Shewanella WXL01 sp. nov., a marine bacterium isolated from green algae in Luhuitou Fringing Reef (Northern South China Sea).</title>
        <authorList>
            <person name="Wang X."/>
        </authorList>
    </citation>
    <scope>NUCLEOTIDE SEQUENCE [LARGE SCALE GENOMIC DNA]</scope>
    <source>
        <strain evidence="2 3">MCCC 1A01895</strain>
    </source>
</reference>
<dbReference type="PROSITE" id="PS51257">
    <property type="entry name" value="PROKAR_LIPOPROTEIN"/>
    <property type="match status" value="1"/>
</dbReference>
<sequence>MKTLSLILSLLMMTMACTKQEVKSVAYFKANIAEAKVKVQWCKISTERSITSNCINASSALAHIKSQQLLGNHAVTSAGVTQATQQP</sequence>
<organism evidence="2 3">
    <name type="scientific">Shewanella intestini</name>
    <dbReference type="NCBI Taxonomy" id="2017544"/>
    <lineage>
        <taxon>Bacteria</taxon>
        <taxon>Pseudomonadati</taxon>
        <taxon>Pseudomonadota</taxon>
        <taxon>Gammaproteobacteria</taxon>
        <taxon>Alteromonadales</taxon>
        <taxon>Shewanellaceae</taxon>
        <taxon>Shewanella</taxon>
    </lineage>
</organism>
<feature type="signal peptide" evidence="1">
    <location>
        <begin position="1"/>
        <end position="18"/>
    </location>
</feature>
<gene>
    <name evidence="2" type="ORF">G3R48_10675</name>
</gene>
<evidence type="ECO:0000313" key="3">
    <source>
        <dbReference type="Proteomes" id="UP000811844"/>
    </source>
</evidence>
<evidence type="ECO:0000313" key="2">
    <source>
        <dbReference type="EMBL" id="MBR9728437.1"/>
    </source>
</evidence>
<evidence type="ECO:0000256" key="1">
    <source>
        <dbReference type="SAM" id="SignalP"/>
    </source>
</evidence>